<protein>
    <submittedName>
        <fullName evidence="12">CHRNA2</fullName>
    </submittedName>
</protein>
<evidence type="ECO:0000259" key="11">
    <source>
        <dbReference type="PROSITE" id="PS50950"/>
    </source>
</evidence>
<keyword evidence="3" id="KW-0479">Metal-binding</keyword>
<keyword evidence="7 9" id="KW-0238">DNA-binding</keyword>
<evidence type="ECO:0000256" key="3">
    <source>
        <dbReference type="ARBA" id="ARBA00022723"/>
    </source>
</evidence>
<evidence type="ECO:0000256" key="10">
    <source>
        <dbReference type="SAM" id="Phobius"/>
    </source>
</evidence>
<dbReference type="GO" id="GO:0003677">
    <property type="term" value="F:DNA binding"/>
    <property type="evidence" value="ECO:0007669"/>
    <property type="project" value="UniProtKB-UniRule"/>
</dbReference>
<feature type="domain" description="THAP-type" evidence="11">
    <location>
        <begin position="1"/>
        <end position="38"/>
    </location>
</feature>
<feature type="transmembrane region" description="Helical" evidence="10">
    <location>
        <begin position="347"/>
        <end position="365"/>
    </location>
</feature>
<evidence type="ECO:0000256" key="4">
    <source>
        <dbReference type="ARBA" id="ARBA00022771"/>
    </source>
</evidence>
<feature type="transmembrane region" description="Helical" evidence="10">
    <location>
        <begin position="316"/>
        <end position="340"/>
    </location>
</feature>
<evidence type="ECO:0000256" key="5">
    <source>
        <dbReference type="ARBA" id="ARBA00022833"/>
    </source>
</evidence>
<dbReference type="Pfam" id="PF02932">
    <property type="entry name" value="Neur_chan_memb"/>
    <property type="match status" value="1"/>
</dbReference>
<reference evidence="12 13" key="1">
    <citation type="submission" date="2020-06" db="EMBL/GenBank/DDBJ databases">
        <authorList>
            <person name="Li R."/>
            <person name="Bekaert M."/>
        </authorList>
    </citation>
    <scope>NUCLEOTIDE SEQUENCE [LARGE SCALE GENOMIC DNA]</scope>
    <source>
        <strain evidence="13">wild</strain>
    </source>
</reference>
<gene>
    <name evidence="12" type="ORF">MCOR_29800</name>
</gene>
<keyword evidence="8 10" id="KW-0472">Membrane</keyword>
<dbReference type="GO" id="GO:0016020">
    <property type="term" value="C:membrane"/>
    <property type="evidence" value="ECO:0007669"/>
    <property type="project" value="UniProtKB-SubCell"/>
</dbReference>
<dbReference type="InterPro" id="IPR018000">
    <property type="entry name" value="Neurotransmitter_ion_chnl_CS"/>
</dbReference>
<dbReference type="Gene3D" id="1.20.58.390">
    <property type="entry name" value="Neurotransmitter-gated ion-channel transmembrane domain"/>
    <property type="match status" value="1"/>
</dbReference>
<dbReference type="InterPro" id="IPR006202">
    <property type="entry name" value="Neur_chan_lig-bd"/>
</dbReference>
<dbReference type="PROSITE" id="PS50950">
    <property type="entry name" value="ZF_THAP"/>
    <property type="match status" value="1"/>
</dbReference>
<evidence type="ECO:0000313" key="12">
    <source>
        <dbReference type="EMBL" id="CAC5395104.1"/>
    </source>
</evidence>
<evidence type="ECO:0000256" key="2">
    <source>
        <dbReference type="ARBA" id="ARBA00022692"/>
    </source>
</evidence>
<dbReference type="InterPro" id="IPR006612">
    <property type="entry name" value="THAP_Znf"/>
</dbReference>
<dbReference type="GO" id="GO:0004888">
    <property type="term" value="F:transmembrane signaling receptor activity"/>
    <property type="evidence" value="ECO:0007669"/>
    <property type="project" value="InterPro"/>
</dbReference>
<evidence type="ECO:0000256" key="6">
    <source>
        <dbReference type="ARBA" id="ARBA00022989"/>
    </source>
</evidence>
<organism evidence="12 13">
    <name type="scientific">Mytilus coruscus</name>
    <name type="common">Sea mussel</name>
    <dbReference type="NCBI Taxonomy" id="42192"/>
    <lineage>
        <taxon>Eukaryota</taxon>
        <taxon>Metazoa</taxon>
        <taxon>Spiralia</taxon>
        <taxon>Lophotrochozoa</taxon>
        <taxon>Mollusca</taxon>
        <taxon>Bivalvia</taxon>
        <taxon>Autobranchia</taxon>
        <taxon>Pteriomorphia</taxon>
        <taxon>Mytilida</taxon>
        <taxon>Mytiloidea</taxon>
        <taxon>Mytilidae</taxon>
        <taxon>Mytilinae</taxon>
        <taxon>Mytilus</taxon>
    </lineage>
</organism>
<name>A0A6J8CJ98_MYTCO</name>
<dbReference type="AlphaFoldDB" id="A0A6J8CJ98"/>
<dbReference type="InterPro" id="IPR006201">
    <property type="entry name" value="Neur_channel"/>
</dbReference>
<dbReference type="CDD" id="cd19051">
    <property type="entry name" value="LGIC_TM_cation"/>
    <property type="match status" value="1"/>
</dbReference>
<dbReference type="InterPro" id="IPR038050">
    <property type="entry name" value="Neuro_actylchol_rec"/>
</dbReference>
<dbReference type="PANTHER" id="PTHR18945">
    <property type="entry name" value="NEUROTRANSMITTER GATED ION CHANNEL"/>
    <property type="match status" value="1"/>
</dbReference>
<evidence type="ECO:0000256" key="7">
    <source>
        <dbReference type="ARBA" id="ARBA00023125"/>
    </source>
</evidence>
<dbReference type="InterPro" id="IPR036719">
    <property type="entry name" value="Neuro-gated_channel_TM_sf"/>
</dbReference>
<dbReference type="CDD" id="cd18989">
    <property type="entry name" value="LGIC_ECD_cation"/>
    <property type="match status" value="1"/>
</dbReference>
<dbReference type="SUPFAM" id="SSF63712">
    <property type="entry name" value="Nicotinic receptor ligand binding domain-like"/>
    <property type="match status" value="1"/>
</dbReference>
<dbReference type="PROSITE" id="PS00236">
    <property type="entry name" value="NEUROTR_ION_CHANNEL"/>
    <property type="match status" value="1"/>
</dbReference>
<dbReference type="Proteomes" id="UP000507470">
    <property type="component" value="Unassembled WGS sequence"/>
</dbReference>
<keyword evidence="6 10" id="KW-1133">Transmembrane helix</keyword>
<accession>A0A6J8CJ98</accession>
<dbReference type="Pfam" id="PF02931">
    <property type="entry name" value="Neur_chan_LBD"/>
    <property type="match status" value="1"/>
</dbReference>
<dbReference type="InterPro" id="IPR006029">
    <property type="entry name" value="Neurotrans-gated_channel_TM"/>
</dbReference>
<comment type="subcellular location">
    <subcellularLocation>
        <location evidence="1">Membrane</location>
        <topology evidence="1">Multi-pass membrane protein</topology>
    </subcellularLocation>
</comment>
<feature type="transmembrane region" description="Helical" evidence="10">
    <location>
        <begin position="459"/>
        <end position="477"/>
    </location>
</feature>
<dbReference type="GO" id="GO:0008270">
    <property type="term" value="F:zinc ion binding"/>
    <property type="evidence" value="ECO:0007669"/>
    <property type="project" value="UniProtKB-KW"/>
</dbReference>
<keyword evidence="5" id="KW-0862">Zinc</keyword>
<keyword evidence="4 9" id="KW-0863">Zinc-finger</keyword>
<feature type="transmembrane region" description="Helical" evidence="10">
    <location>
        <begin position="377"/>
        <end position="402"/>
    </location>
</feature>
<dbReference type="InterPro" id="IPR036734">
    <property type="entry name" value="Neur_chan_lig-bd_sf"/>
</dbReference>
<keyword evidence="2 10" id="KW-0812">Transmembrane</keyword>
<dbReference type="EMBL" id="CACVKT020005429">
    <property type="protein sequence ID" value="CAC5395104.1"/>
    <property type="molecule type" value="Genomic_DNA"/>
</dbReference>
<dbReference type="SUPFAM" id="SSF90112">
    <property type="entry name" value="Neurotransmitter-gated ion-channel transmembrane pore"/>
    <property type="match status" value="1"/>
</dbReference>
<dbReference type="GO" id="GO:0005230">
    <property type="term" value="F:extracellular ligand-gated monoatomic ion channel activity"/>
    <property type="evidence" value="ECO:0007669"/>
    <property type="project" value="InterPro"/>
</dbReference>
<evidence type="ECO:0000313" key="13">
    <source>
        <dbReference type="Proteomes" id="UP000507470"/>
    </source>
</evidence>
<sequence length="480" mass="55341">MCADHFEASCFDGNLMGRLIGFTPRHRRLKSDAVPTVFAYNQGLRDDSNSQTRKRVLHEMPLPIDNGVNDNRGNSVMTESKENNIPQKKTRHAVKAVGEKVDVLFSRTLYDTILSNYSRHVKPRQLNADVVNIYIDFDIKAVIDFEEKSGIFTFLGKFTLKWWDEIIMWDSTNYGNIDMIQVSIHDVWVPKIVIGNTVDYHSLYKMDNYFDSKMTYITYTNDGSAFFESSGVWQTICNVDVTDFPFDAHECDILLEAMHPSMDVKLMSISDYVHTNSTTMHSEFRIQNTYVRTRLLNAKDAWSQLAYTINLGRRPLFMTMNLVVPVFLISFANVLVFLLPLDSSDRVGYAVTMVLTFTVFMTMVSDLLPATDPLSNFNILLILQLTFSTVVTLGVLLIHFIYNKNPSDNVPHWIRYLCLRKTNQQDEPINKKGKDKSYQWRDCDSKIWKKMARIINKCILVKSVFIITIEIIVFYGLTCT</sequence>
<dbReference type="Gene3D" id="2.70.170.10">
    <property type="entry name" value="Neurotransmitter-gated ion-channel ligand-binding domain"/>
    <property type="match status" value="1"/>
</dbReference>
<keyword evidence="13" id="KW-1185">Reference proteome</keyword>
<proteinExistence type="predicted"/>
<evidence type="ECO:0000256" key="1">
    <source>
        <dbReference type="ARBA" id="ARBA00004141"/>
    </source>
</evidence>
<evidence type="ECO:0000256" key="8">
    <source>
        <dbReference type="ARBA" id="ARBA00023136"/>
    </source>
</evidence>
<dbReference type="OrthoDB" id="5809364at2759"/>
<evidence type="ECO:0000256" key="9">
    <source>
        <dbReference type="PROSITE-ProRule" id="PRU00309"/>
    </source>
</evidence>